<dbReference type="RefSeq" id="WP_298384305.1">
    <property type="nucleotide sequence ID" value="NZ_JBFSHR010000008.1"/>
</dbReference>
<dbReference type="InterPro" id="IPR008912">
    <property type="entry name" value="Uncharacterised_CoxE"/>
</dbReference>
<dbReference type="Pfam" id="PF05762">
    <property type="entry name" value="VWA_CoxE"/>
    <property type="match status" value="1"/>
</dbReference>
<dbReference type="SUPFAM" id="SSF53300">
    <property type="entry name" value="vWA-like"/>
    <property type="match status" value="1"/>
</dbReference>
<dbReference type="SMART" id="SM00327">
    <property type="entry name" value="VWA"/>
    <property type="match status" value="1"/>
</dbReference>
<dbReference type="InterPro" id="IPR011195">
    <property type="entry name" value="UCP010256"/>
</dbReference>
<evidence type="ECO:0000259" key="2">
    <source>
        <dbReference type="SMART" id="SM00327"/>
    </source>
</evidence>
<accession>A0ABV3Y0L2</accession>
<dbReference type="EMBL" id="JBFSHR010000008">
    <property type="protein sequence ID" value="MEX6428935.1"/>
    <property type="molecule type" value="Genomic_DNA"/>
</dbReference>
<sequence>MERDIDLASVAARFGRLLQAAGVTISADRSGRFAAAVALAPPITVSELYWLGRVTLVSQQSQIEIFDRVFRQIFEGMVDPAEFRGEQRSPTRGSPGLVQPRPREATAPPSPIDGHLPSWLNDDGVARDGERSSEDHRPAATMSAHERLRHKDFASLSEVELAELRLLKDRFSVATPLRDSRRHLRSPHGGRIDVRATLRRAQRTGGEPSRLVHQSSRRRHRRLVLLCDISGSMEPYARAYLQLLMGGVHGTRAEAFVFATRLTRLTKVLKEVAPALALAHAGRSAPDWSGGTRIGEALAAFNNEYGRRGLSRGAVVVILSDGWDRGDPRVLDREMARLHLLAFKVIWVNPRKAAPMYAPLVQGMAVALAHVDVFVSGHSLAAFEEVLEAIGGTT</sequence>
<dbReference type="InterPro" id="IPR036465">
    <property type="entry name" value="vWFA_dom_sf"/>
</dbReference>
<dbReference type="PIRSF" id="PIRSF010256">
    <property type="entry name" value="CoxE_vWa"/>
    <property type="match status" value="1"/>
</dbReference>
<feature type="domain" description="VWFA" evidence="2">
    <location>
        <begin position="220"/>
        <end position="388"/>
    </location>
</feature>
<dbReference type="PANTHER" id="PTHR39338:SF6">
    <property type="entry name" value="BLL5662 PROTEIN"/>
    <property type="match status" value="1"/>
</dbReference>
<organism evidence="3 4">
    <name type="scientific">Ferrimicrobium acidiphilum</name>
    <dbReference type="NCBI Taxonomy" id="121039"/>
    <lineage>
        <taxon>Bacteria</taxon>
        <taxon>Bacillati</taxon>
        <taxon>Actinomycetota</taxon>
        <taxon>Acidimicrobiia</taxon>
        <taxon>Acidimicrobiales</taxon>
        <taxon>Acidimicrobiaceae</taxon>
        <taxon>Ferrimicrobium</taxon>
    </lineage>
</organism>
<protein>
    <submittedName>
        <fullName evidence="3">VWA domain-containing protein</fullName>
    </submittedName>
</protein>
<evidence type="ECO:0000256" key="1">
    <source>
        <dbReference type="SAM" id="MobiDB-lite"/>
    </source>
</evidence>
<comment type="caution">
    <text evidence="3">The sequence shown here is derived from an EMBL/GenBank/DDBJ whole genome shotgun (WGS) entry which is preliminary data.</text>
</comment>
<dbReference type="Proteomes" id="UP001560267">
    <property type="component" value="Unassembled WGS sequence"/>
</dbReference>
<dbReference type="InterPro" id="IPR002035">
    <property type="entry name" value="VWF_A"/>
</dbReference>
<feature type="compositionally biased region" description="Basic and acidic residues" evidence="1">
    <location>
        <begin position="124"/>
        <end position="146"/>
    </location>
</feature>
<reference evidence="3 4" key="1">
    <citation type="submission" date="2024-07" db="EMBL/GenBank/DDBJ databases">
        <title>Draft Genome Sequence of Ferrimicrobium acidiphilum Strain YE2023, Isolated from a Pulp of Bioleach Reactor.</title>
        <authorList>
            <person name="Elkina Y.A."/>
            <person name="Bulaeva A.G."/>
            <person name="Beletsky A.V."/>
            <person name="Mardanov A.V."/>
        </authorList>
    </citation>
    <scope>NUCLEOTIDE SEQUENCE [LARGE SCALE GENOMIC DNA]</scope>
    <source>
        <strain evidence="3 4">YE2023</strain>
    </source>
</reference>
<evidence type="ECO:0000313" key="4">
    <source>
        <dbReference type="Proteomes" id="UP001560267"/>
    </source>
</evidence>
<proteinExistence type="predicted"/>
<feature type="region of interest" description="Disordered" evidence="1">
    <location>
        <begin position="81"/>
        <end position="146"/>
    </location>
</feature>
<dbReference type="Gene3D" id="3.40.50.410">
    <property type="entry name" value="von Willebrand factor, type A domain"/>
    <property type="match status" value="1"/>
</dbReference>
<dbReference type="PANTHER" id="PTHR39338">
    <property type="entry name" value="BLL5662 PROTEIN-RELATED"/>
    <property type="match status" value="1"/>
</dbReference>
<name>A0ABV3Y0L2_9ACTN</name>
<dbReference type="CDD" id="cd00198">
    <property type="entry name" value="vWFA"/>
    <property type="match status" value="1"/>
</dbReference>
<keyword evidence="4" id="KW-1185">Reference proteome</keyword>
<evidence type="ECO:0000313" key="3">
    <source>
        <dbReference type="EMBL" id="MEX6428935.1"/>
    </source>
</evidence>
<gene>
    <name evidence="3" type="ORF">AB6A68_03680</name>
</gene>